<dbReference type="Proteomes" id="UP000001557">
    <property type="component" value="Plasmid pSbal04"/>
</dbReference>
<dbReference type="InterPro" id="IPR008900">
    <property type="entry name" value="Zot_N"/>
</dbReference>
<dbReference type="Gene3D" id="3.40.50.300">
    <property type="entry name" value="P-loop containing nucleotide triphosphate hydrolases"/>
    <property type="match status" value="1"/>
</dbReference>
<protein>
    <submittedName>
        <fullName evidence="2">Zonular occludens toxin</fullName>
    </submittedName>
</protein>
<dbReference type="HOGENOM" id="CLU_047567_0_0_6"/>
<dbReference type="RefSeq" id="WP_011840025.1">
    <property type="nucleotide sequence ID" value="NC_009038.1"/>
</dbReference>
<reference evidence="3 4" key="2">
    <citation type="submission" date="2007-02" db="EMBL/GenBank/DDBJ databases">
        <title>Complete sequence of plasmid pSbal04 of Shewanella baltica OS155.</title>
        <authorList>
            <consortium name="US DOE Joint Genome Institute"/>
            <person name="Copeland A."/>
            <person name="Lucas S."/>
            <person name="Lapidus A."/>
            <person name="Barry K."/>
            <person name="Detter J.C."/>
            <person name="Glavina del Rio T."/>
            <person name="Hammon N."/>
            <person name="Israni S."/>
            <person name="Dalin E."/>
            <person name="Tice H."/>
            <person name="Pitluck S."/>
            <person name="Sims D.R."/>
            <person name="Brettin T."/>
            <person name="Bruce D."/>
            <person name="Han C."/>
            <person name="Tapia R."/>
            <person name="Brainard J."/>
            <person name="Schmutz J."/>
            <person name="Larimer F."/>
            <person name="Land M."/>
            <person name="Hauser L."/>
            <person name="Kyrpides N."/>
            <person name="Mikhailova N."/>
            <person name="Brettar I."/>
            <person name="Klappenbach J."/>
            <person name="Konstantinidis K."/>
            <person name="Rodrigues J."/>
            <person name="Tiedje J."/>
            <person name="Richardson P."/>
        </authorList>
    </citation>
    <scope>NUCLEOTIDE SEQUENCE [LARGE SCALE GENOMIC DNA]</scope>
    <source>
        <strain evidence="3">OS155</strain>
        <strain evidence="4">OS155 / ATCC BAA-1091</strain>
        <plasmid evidence="3 4">pSbal04</plasmid>
    </source>
</reference>
<geneLocation type="plasmid" evidence="3 4">
    <name>pSbal04</name>
</geneLocation>
<dbReference type="InterPro" id="IPR027417">
    <property type="entry name" value="P-loop_NTPase"/>
</dbReference>
<keyword evidence="3" id="KW-0614">Plasmid</keyword>
<dbReference type="EMBL" id="CP000567">
    <property type="protein sequence ID" value="ABN64026.1"/>
    <property type="molecule type" value="Genomic_DNA"/>
</dbReference>
<proteinExistence type="predicted"/>
<keyword evidence="4" id="KW-1185">Reference proteome</keyword>
<dbReference type="EMBL" id="CP000563">
    <property type="protein sequence ID" value="ABN61692.1"/>
    <property type="molecule type" value="Genomic_DNA"/>
</dbReference>
<dbReference type="Proteomes" id="UP000001557">
    <property type="component" value="Chromosome"/>
</dbReference>
<evidence type="ECO:0000313" key="4">
    <source>
        <dbReference type="Proteomes" id="UP000001557"/>
    </source>
</evidence>
<evidence type="ECO:0000313" key="2">
    <source>
        <dbReference type="EMBL" id="ABN61692.1"/>
    </source>
</evidence>
<reference evidence="2 4" key="1">
    <citation type="submission" date="2007-02" db="EMBL/GenBank/DDBJ databases">
        <title>Complete sequence of chromosome of Shewanella baltica OS155.</title>
        <authorList>
            <consortium name="US DOE Joint Genome Institute"/>
            <person name="Copeland A."/>
            <person name="Lucas S."/>
            <person name="Lapidus A."/>
            <person name="Barry K."/>
            <person name="Detter J.C."/>
            <person name="Glavina del Rio T."/>
            <person name="Hammon N."/>
            <person name="Israni S."/>
            <person name="Dalin E."/>
            <person name="Tice H."/>
            <person name="Pitluck S."/>
            <person name="Sims D.R."/>
            <person name="Brettin T."/>
            <person name="Bruce D."/>
            <person name="Han C."/>
            <person name="Tapia R."/>
            <person name="Brainard J."/>
            <person name="Schmutz J."/>
            <person name="Larimer F."/>
            <person name="Land M."/>
            <person name="Hauser L."/>
            <person name="Kyrpides N."/>
            <person name="Mikhailova N."/>
            <person name="Brettar I."/>
            <person name="Klappenbach J."/>
            <person name="Konstantinidis K."/>
            <person name="Rodrigues J."/>
            <person name="Tiedje J."/>
            <person name="Richardson P."/>
        </authorList>
    </citation>
    <scope>NUCLEOTIDE SEQUENCE [LARGE SCALE GENOMIC DNA]</scope>
    <source>
        <strain evidence="2">OS155</strain>
        <strain evidence="4">OS155 / ATCC BAA-1091</strain>
    </source>
</reference>
<dbReference type="AlphaFoldDB" id="A3D4M9"/>
<sequence>MASSIYHGKPGSYKTSTAVWFHILPALRKGRFVCTNVEGLFSLEEIEKILGEKFPETAYLFRVSTLNDIGVNTMAKWFHWLPLGAFIVIDEIQNLYNSKDRTDFKVHDTNRSVNTLDRILDFPSLPENVKYLSQQALISVIDDGYTDDMGISERDSNGHVLYPVNIKDALMRHRKYNWDIIGCTPEIAHVHTLYRGVSEKAVSHRSFDFVPIPWFQRRPRTHEHNPMEKGIRPVKGETVKRPKIPVKVFSLYKSTQTGKNNRSGVNENPFKNRATLFKIFIPLSIVLGFLSLPLFYGSDPKGADSKQVGSTSPAANGLVSKAHNTIAGQGVPVSSGDTHNPIFNDAPDFLAQLKVEQLFIVGHVQKSKFLGIVKTQNGAESRQTITDYFVFSASSKDAQYTFNSEDLKEMGYTIKKITNCYVQINNVVRTVHSFCNPSLPASEPDSKNESILAGI</sequence>
<organism evidence="2 4">
    <name type="scientific">Shewanella baltica (strain OS155 / ATCC BAA-1091)</name>
    <dbReference type="NCBI Taxonomy" id="325240"/>
    <lineage>
        <taxon>Bacteria</taxon>
        <taxon>Pseudomonadati</taxon>
        <taxon>Pseudomonadota</taxon>
        <taxon>Gammaproteobacteria</taxon>
        <taxon>Alteromonadales</taxon>
        <taxon>Shewanellaceae</taxon>
        <taxon>Shewanella</taxon>
    </lineage>
</organism>
<feature type="domain" description="Zona occludens toxin N-terminal" evidence="1">
    <location>
        <begin position="4"/>
        <end position="259"/>
    </location>
</feature>
<gene>
    <name evidence="2" type="ordered locus">Sbal_2196</name>
    <name evidence="3" type="ordered locus">Sbal_4481</name>
</gene>
<dbReference type="KEGG" id="sbl:Sbal_2196"/>
<dbReference type="Pfam" id="PF05707">
    <property type="entry name" value="Zot"/>
    <property type="match status" value="1"/>
</dbReference>
<evidence type="ECO:0000313" key="3">
    <source>
        <dbReference type="EMBL" id="ABN64026.1"/>
    </source>
</evidence>
<dbReference type="OrthoDB" id="6280543at2"/>
<evidence type="ECO:0000259" key="1">
    <source>
        <dbReference type="Pfam" id="PF05707"/>
    </source>
</evidence>
<name>A3D4M9_SHEB5</name>
<accession>A3D4M9</accession>
<dbReference type="KEGG" id="sbl:Sbal_4481"/>